<accession>A0A0E9NK85</accession>
<comment type="caution">
    <text evidence="1">The sequence shown here is derived from an EMBL/GenBank/DDBJ whole genome shotgun (WGS) entry which is preliminary data.</text>
</comment>
<organism evidence="1 2">
    <name type="scientific">Saitoella complicata (strain BCRC 22490 / CBS 7301 / JCM 7358 / NBRC 10748 / NRRL Y-17804)</name>
    <dbReference type="NCBI Taxonomy" id="698492"/>
    <lineage>
        <taxon>Eukaryota</taxon>
        <taxon>Fungi</taxon>
        <taxon>Dikarya</taxon>
        <taxon>Ascomycota</taxon>
        <taxon>Taphrinomycotina</taxon>
        <taxon>Taphrinomycotina incertae sedis</taxon>
        <taxon>Saitoella</taxon>
    </lineage>
</organism>
<reference evidence="1 2" key="1">
    <citation type="journal article" date="2011" name="J. Gen. Appl. Microbiol.">
        <title>Draft genome sequencing of the enigmatic yeast Saitoella complicata.</title>
        <authorList>
            <person name="Nishida H."/>
            <person name="Hamamoto M."/>
            <person name="Sugiyama J."/>
        </authorList>
    </citation>
    <scope>NUCLEOTIDE SEQUENCE [LARGE SCALE GENOMIC DNA]</scope>
    <source>
        <strain evidence="1 2">NRRL Y-17804</strain>
    </source>
</reference>
<reference evidence="1 2" key="3">
    <citation type="journal article" date="2015" name="Genome Announc.">
        <title>Draft Genome Sequence of the Archiascomycetous Yeast Saitoella complicata.</title>
        <authorList>
            <person name="Yamauchi K."/>
            <person name="Kondo S."/>
            <person name="Hamamoto M."/>
            <person name="Takahashi Y."/>
            <person name="Ogura Y."/>
            <person name="Hayashi T."/>
            <person name="Nishida H."/>
        </authorList>
    </citation>
    <scope>NUCLEOTIDE SEQUENCE [LARGE SCALE GENOMIC DNA]</scope>
    <source>
        <strain evidence="1 2">NRRL Y-17804</strain>
    </source>
</reference>
<keyword evidence="2" id="KW-1185">Reference proteome</keyword>
<reference evidence="1 2" key="2">
    <citation type="journal article" date="2014" name="J. Gen. Appl. Microbiol.">
        <title>The early diverging ascomycetous budding yeast Saitoella complicata has three histone deacetylases belonging to the Clr6, Hos2, and Rpd3 lineages.</title>
        <authorList>
            <person name="Nishida H."/>
            <person name="Matsumoto T."/>
            <person name="Kondo S."/>
            <person name="Hamamoto M."/>
            <person name="Yoshikawa H."/>
        </authorList>
    </citation>
    <scope>NUCLEOTIDE SEQUENCE [LARGE SCALE GENOMIC DNA]</scope>
    <source>
        <strain evidence="1 2">NRRL Y-17804</strain>
    </source>
</reference>
<evidence type="ECO:0000313" key="1">
    <source>
        <dbReference type="EMBL" id="GAO50254.1"/>
    </source>
</evidence>
<dbReference type="Proteomes" id="UP000033140">
    <property type="component" value="Unassembled WGS sequence"/>
</dbReference>
<dbReference type="AlphaFoldDB" id="A0A0E9NK85"/>
<protein>
    <submittedName>
        <fullName evidence="1">Uncharacterized protein</fullName>
    </submittedName>
</protein>
<proteinExistence type="predicted"/>
<dbReference type="EMBL" id="BACD03000031">
    <property type="protein sequence ID" value="GAO50254.1"/>
    <property type="molecule type" value="Genomic_DNA"/>
</dbReference>
<sequence length="80" mass="8955">MLEKGMAGVWELSVKPELTGGVSDDTDDTDEEYCYQIQSNPYSRNMAIPHDFSSLYTLQPHARTAVIPDILNDTIYLVSS</sequence>
<evidence type="ECO:0000313" key="2">
    <source>
        <dbReference type="Proteomes" id="UP000033140"/>
    </source>
</evidence>
<gene>
    <name evidence="1" type="ORF">G7K_4386-t1</name>
</gene>
<name>A0A0E9NK85_SAICN</name>